<sequence length="486" mass="54284">MDQINRFAIGFPYLSIIRPAQASDGITALSEGQIKRLGEQYLAQRDHLDIVKFVPASGAASRMFKKLFEFLDGDGYLAYNQDAEQFITNLKHFPFYGDLDKSLAEIGSYIGLALQDKDFKLIISRFLNDHGLGYGNLPKGLLKFHRYDDHERTPVHEHFVEGLEYGVGRGGKVNLHFTVSKEHLEGFRAECKRVKSLLEKDHDITFEVSFSQQKSSTDTIAVNVDNTPFLRHDGSLLFRPGGHGALLENLAEIDADLIYIKNIDNVAGEKASMISKEYKMAMGGLLLNIQKQVFDYVDALNDGGDGVKAEVEDFLQRELCVVLPESYWDSALLEQRSFLKGKLERPIRVCGMVRNTGEPGGGPFWAKNPDGSISLQIAEKAQIDPEKQVALLTESTHFNPVDLVCSLKKRDGSNYSLQQFADQEAGLISEKSLNGKALKALELPGLWNGAMSDWNTIFVEVPLETFTPVKTINDLLRTEHQPVVNV</sequence>
<evidence type="ECO:0000313" key="2">
    <source>
        <dbReference type="EMBL" id="GGF25915.1"/>
    </source>
</evidence>
<accession>A0ABQ1UV70</accession>
<protein>
    <recommendedName>
        <fullName evidence="1">DUF4301 domain-containing protein</fullName>
    </recommendedName>
</protein>
<dbReference type="Proteomes" id="UP000647339">
    <property type="component" value="Unassembled WGS sequence"/>
</dbReference>
<feature type="domain" description="DUF4301" evidence="1">
    <location>
        <begin position="2"/>
        <end position="481"/>
    </location>
</feature>
<keyword evidence="3" id="KW-1185">Reference proteome</keyword>
<organism evidence="2 3">
    <name type="scientific">Echinicola rosea</name>
    <dbReference type="NCBI Taxonomy" id="1807691"/>
    <lineage>
        <taxon>Bacteria</taxon>
        <taxon>Pseudomonadati</taxon>
        <taxon>Bacteroidota</taxon>
        <taxon>Cytophagia</taxon>
        <taxon>Cytophagales</taxon>
        <taxon>Cyclobacteriaceae</taxon>
        <taxon>Echinicola</taxon>
    </lineage>
</organism>
<reference evidence="3" key="1">
    <citation type="journal article" date="2019" name="Int. J. Syst. Evol. Microbiol.">
        <title>The Global Catalogue of Microorganisms (GCM) 10K type strain sequencing project: providing services to taxonomists for standard genome sequencing and annotation.</title>
        <authorList>
            <consortium name="The Broad Institute Genomics Platform"/>
            <consortium name="The Broad Institute Genome Sequencing Center for Infectious Disease"/>
            <person name="Wu L."/>
            <person name="Ma J."/>
        </authorList>
    </citation>
    <scope>NUCLEOTIDE SEQUENCE [LARGE SCALE GENOMIC DNA]</scope>
    <source>
        <strain evidence="3">CGMCC 1.15407</strain>
    </source>
</reference>
<name>A0ABQ1UV70_9BACT</name>
<gene>
    <name evidence="2" type="ORF">GCM10011339_12520</name>
</gene>
<proteinExistence type="predicted"/>
<comment type="caution">
    <text evidence="2">The sequence shown here is derived from an EMBL/GenBank/DDBJ whole genome shotgun (WGS) entry which is preliminary data.</text>
</comment>
<dbReference type="SUPFAM" id="SSF53448">
    <property type="entry name" value="Nucleotide-diphospho-sugar transferases"/>
    <property type="match status" value="1"/>
</dbReference>
<evidence type="ECO:0000313" key="3">
    <source>
        <dbReference type="Proteomes" id="UP000647339"/>
    </source>
</evidence>
<dbReference type="InterPro" id="IPR025393">
    <property type="entry name" value="DUF4301"/>
</dbReference>
<evidence type="ECO:0000259" key="1">
    <source>
        <dbReference type="Pfam" id="PF14134"/>
    </source>
</evidence>
<dbReference type="Pfam" id="PF14134">
    <property type="entry name" value="DUF4301"/>
    <property type="match status" value="1"/>
</dbReference>
<dbReference type="EMBL" id="BMIU01000005">
    <property type="protein sequence ID" value="GGF25915.1"/>
    <property type="molecule type" value="Genomic_DNA"/>
</dbReference>
<dbReference type="InterPro" id="IPR029044">
    <property type="entry name" value="Nucleotide-diphossugar_trans"/>
</dbReference>